<keyword evidence="3" id="KW-1185">Reference proteome</keyword>
<sequence length="191" mass="21413">MAASPKCQIGRDKSERAKRQSSTKEFVDLYCKETMDDFDTGSRESSESKATPSASSSSSMPIPKPKPLDAKRTASYAFFEHVRNVFETPEETAITLRLLQLSGDRLSMKTKEQLVAITTKGIRSIKDIETCGEIAMALEEAILATQQRIADRQHKAVLKQQAILEEQRMKEEDDHSDMPVLTRIDSEEASE</sequence>
<evidence type="ECO:0000313" key="3">
    <source>
        <dbReference type="Proteomes" id="UP000298663"/>
    </source>
</evidence>
<organism evidence="2 3">
    <name type="scientific">Steinernema carpocapsae</name>
    <name type="common">Entomopathogenic nematode</name>
    <dbReference type="NCBI Taxonomy" id="34508"/>
    <lineage>
        <taxon>Eukaryota</taxon>
        <taxon>Metazoa</taxon>
        <taxon>Ecdysozoa</taxon>
        <taxon>Nematoda</taxon>
        <taxon>Chromadorea</taxon>
        <taxon>Rhabditida</taxon>
        <taxon>Tylenchina</taxon>
        <taxon>Panagrolaimomorpha</taxon>
        <taxon>Strongyloidoidea</taxon>
        <taxon>Steinernematidae</taxon>
        <taxon>Steinernema</taxon>
    </lineage>
</organism>
<accession>A0A4U5NVZ6</accession>
<reference evidence="2 3" key="1">
    <citation type="journal article" date="2015" name="Genome Biol.">
        <title>Comparative genomics of Steinernema reveals deeply conserved gene regulatory networks.</title>
        <authorList>
            <person name="Dillman A.R."/>
            <person name="Macchietto M."/>
            <person name="Porter C.F."/>
            <person name="Rogers A."/>
            <person name="Williams B."/>
            <person name="Antoshechkin I."/>
            <person name="Lee M.M."/>
            <person name="Goodwin Z."/>
            <person name="Lu X."/>
            <person name="Lewis E.E."/>
            <person name="Goodrich-Blair H."/>
            <person name="Stock S.P."/>
            <person name="Adams B.J."/>
            <person name="Sternberg P.W."/>
            <person name="Mortazavi A."/>
        </authorList>
    </citation>
    <scope>NUCLEOTIDE SEQUENCE [LARGE SCALE GENOMIC DNA]</scope>
    <source>
        <strain evidence="2 3">ALL</strain>
    </source>
</reference>
<feature type="compositionally biased region" description="Basic and acidic residues" evidence="1">
    <location>
        <begin position="37"/>
        <end position="47"/>
    </location>
</feature>
<comment type="caution">
    <text evidence="2">The sequence shown here is derived from an EMBL/GenBank/DDBJ whole genome shotgun (WGS) entry which is preliminary data.</text>
</comment>
<evidence type="ECO:0000256" key="1">
    <source>
        <dbReference type="SAM" id="MobiDB-lite"/>
    </source>
</evidence>
<feature type="compositionally biased region" description="Basic and acidic residues" evidence="1">
    <location>
        <begin position="167"/>
        <end position="177"/>
    </location>
</feature>
<feature type="compositionally biased region" description="Basic and acidic residues" evidence="1">
    <location>
        <begin position="9"/>
        <end position="18"/>
    </location>
</feature>
<dbReference type="AlphaFoldDB" id="A0A4U5NVZ6"/>
<protein>
    <submittedName>
        <fullName evidence="2">Uncharacterized protein</fullName>
    </submittedName>
</protein>
<proteinExistence type="predicted"/>
<dbReference type="Proteomes" id="UP000298663">
    <property type="component" value="Unassembled WGS sequence"/>
</dbReference>
<dbReference type="EMBL" id="AZBU02000003">
    <property type="protein sequence ID" value="TKR87394.1"/>
    <property type="molecule type" value="Genomic_DNA"/>
</dbReference>
<feature type="compositionally biased region" description="Low complexity" evidence="1">
    <location>
        <begin position="48"/>
        <end position="61"/>
    </location>
</feature>
<feature type="region of interest" description="Disordered" evidence="1">
    <location>
        <begin position="1"/>
        <end position="24"/>
    </location>
</feature>
<feature type="region of interest" description="Disordered" evidence="1">
    <location>
        <begin position="37"/>
        <end position="68"/>
    </location>
</feature>
<evidence type="ECO:0000313" key="2">
    <source>
        <dbReference type="EMBL" id="TKR87394.1"/>
    </source>
</evidence>
<reference evidence="2 3" key="2">
    <citation type="journal article" date="2019" name="G3 (Bethesda)">
        <title>Hybrid Assembly of the Genome of the Entomopathogenic Nematode Steinernema carpocapsae Identifies the X-Chromosome.</title>
        <authorList>
            <person name="Serra L."/>
            <person name="Macchietto M."/>
            <person name="Macias-Munoz A."/>
            <person name="McGill C.J."/>
            <person name="Rodriguez I.M."/>
            <person name="Rodriguez B."/>
            <person name="Murad R."/>
            <person name="Mortazavi A."/>
        </authorList>
    </citation>
    <scope>NUCLEOTIDE SEQUENCE [LARGE SCALE GENOMIC DNA]</scope>
    <source>
        <strain evidence="2 3">ALL</strain>
    </source>
</reference>
<gene>
    <name evidence="2" type="ORF">L596_011797</name>
</gene>
<feature type="region of interest" description="Disordered" evidence="1">
    <location>
        <begin position="167"/>
        <end position="191"/>
    </location>
</feature>
<name>A0A4U5NVZ6_STECR</name>